<evidence type="ECO:0000313" key="2">
    <source>
        <dbReference type="Proteomes" id="UP000007113"/>
    </source>
</evidence>
<gene>
    <name evidence="1" type="ordered locus">AciX8_2551</name>
</gene>
<dbReference type="AlphaFoldDB" id="G8P070"/>
<dbReference type="eggNOG" id="COG0457">
    <property type="taxonomic scope" value="Bacteria"/>
</dbReference>
<dbReference type="Pfam" id="PF14559">
    <property type="entry name" value="TPR_19"/>
    <property type="match status" value="1"/>
</dbReference>
<dbReference type="KEGG" id="gma:AciX8_2551"/>
<dbReference type="Proteomes" id="UP000007113">
    <property type="component" value="Chromosome"/>
</dbReference>
<dbReference type="EMBL" id="CP003130">
    <property type="protein sequence ID" value="AEU36864.1"/>
    <property type="molecule type" value="Genomic_DNA"/>
</dbReference>
<accession>G8P070</accession>
<sequence>MAIYTQSPLFSSAINFGGMKKLFAMCFVPVLLVSSASLSAQQHHHHGAEGGDTMSVEKFGAVHMPISCAASVQLPFERGVALLHSFWYEEAEKQFQAVAVADPNCAMAEWGLAMTEWRPFWDGMPDDRRRAGVAEIDKATALNAKTDRERRYIAALSGYLHADPSQNEKALQGYDSAMGALHTAYPEDIEATAFYGLGLAASIGTQDPVGDARKALAVLEPAFEAHPDHPGLAHYIIHTCDSPQLAPEALAAAEKYASIAPSSAHALHMPGHIFARLGMWQQDIDSNEASVHASEYAEKNHLGGVGHQMHAYEFLLYAYLQEADDADAKRVLDYTEPMLAHLRSLPGIENDGMALFMTYFEVELPGIYGLETHDWKAVLAIPEPAHPLVSAQYYRAWEQTIAAGHLRDAVAADRAAAEADAVYGKLASDGSPISDERQVAQDTIKAWQSFAHKKDAEALQFIASAADRQDRVGQAEVDIPAREMYADMLLVDNRPAEALVQYRTALKLSPNRLNALYHAGRAAEAAGKHEEAESYYKQLLKVTNDGAHSQRPEVAYARHFVQGGKASGL</sequence>
<dbReference type="SUPFAM" id="SSF48452">
    <property type="entry name" value="TPR-like"/>
    <property type="match status" value="2"/>
</dbReference>
<dbReference type="PANTHER" id="PTHR45588">
    <property type="entry name" value="TPR DOMAIN-CONTAINING PROTEIN"/>
    <property type="match status" value="1"/>
</dbReference>
<dbReference type="Gene3D" id="1.25.40.10">
    <property type="entry name" value="Tetratricopeptide repeat domain"/>
    <property type="match status" value="2"/>
</dbReference>
<proteinExistence type="predicted"/>
<organism evidence="1 2">
    <name type="scientific">Granulicella mallensis (strain ATCC BAA-1857 / DSM 23137 / MP5ACTX8)</name>
    <dbReference type="NCBI Taxonomy" id="682795"/>
    <lineage>
        <taxon>Bacteria</taxon>
        <taxon>Pseudomonadati</taxon>
        <taxon>Acidobacteriota</taxon>
        <taxon>Terriglobia</taxon>
        <taxon>Terriglobales</taxon>
        <taxon>Acidobacteriaceae</taxon>
        <taxon>Granulicella</taxon>
    </lineage>
</organism>
<dbReference type="STRING" id="682795.AciX8_2551"/>
<reference evidence="1 2" key="1">
    <citation type="submission" date="2011-11" db="EMBL/GenBank/DDBJ databases">
        <title>Complete sequence of Granulicella mallensis MP5ACTX8.</title>
        <authorList>
            <consortium name="US DOE Joint Genome Institute"/>
            <person name="Lucas S."/>
            <person name="Copeland A."/>
            <person name="Lapidus A."/>
            <person name="Cheng J.-F."/>
            <person name="Goodwin L."/>
            <person name="Pitluck S."/>
            <person name="Peters L."/>
            <person name="Lu M."/>
            <person name="Detter J.C."/>
            <person name="Han C."/>
            <person name="Tapia R."/>
            <person name="Land M."/>
            <person name="Hauser L."/>
            <person name="Kyrpides N."/>
            <person name="Ivanova N."/>
            <person name="Mikhailova N."/>
            <person name="Pagani I."/>
            <person name="Rawat S."/>
            <person name="Mannisto M."/>
            <person name="Haggblom M."/>
            <person name="Woyke T."/>
        </authorList>
    </citation>
    <scope>NUCLEOTIDE SEQUENCE [LARGE SCALE GENOMIC DNA]</scope>
    <source>
        <strain evidence="2">ATCC BAA-1857 / DSM 23137 / MP5ACTX8</strain>
    </source>
</reference>
<protein>
    <submittedName>
        <fullName evidence="1">TPR repeat-containing protein</fullName>
    </submittedName>
</protein>
<name>G8P070_GRAMM</name>
<evidence type="ECO:0000313" key="1">
    <source>
        <dbReference type="EMBL" id="AEU36864.1"/>
    </source>
</evidence>
<dbReference type="PANTHER" id="PTHR45588:SF1">
    <property type="entry name" value="WW DOMAIN-CONTAINING PROTEIN"/>
    <property type="match status" value="1"/>
</dbReference>
<dbReference type="HOGENOM" id="CLU_011527_2_0_0"/>
<keyword evidence="2" id="KW-1185">Reference proteome</keyword>
<dbReference type="InterPro" id="IPR011990">
    <property type="entry name" value="TPR-like_helical_dom_sf"/>
</dbReference>